<evidence type="ECO:0000313" key="2">
    <source>
        <dbReference type="Proteomes" id="UP001589609"/>
    </source>
</evidence>
<organism evidence="1 2">
    <name type="scientific">Ectobacillus funiculus</name>
    <dbReference type="NCBI Taxonomy" id="137993"/>
    <lineage>
        <taxon>Bacteria</taxon>
        <taxon>Bacillati</taxon>
        <taxon>Bacillota</taxon>
        <taxon>Bacilli</taxon>
        <taxon>Bacillales</taxon>
        <taxon>Bacillaceae</taxon>
        <taxon>Ectobacillus</taxon>
    </lineage>
</organism>
<dbReference type="RefSeq" id="WP_342048614.1">
    <property type="nucleotide sequence ID" value="NZ_JAPCYI010000001.1"/>
</dbReference>
<proteinExistence type="predicted"/>
<gene>
    <name evidence="1" type="ORF">ACFFMS_29580</name>
</gene>
<accession>A0ABV5WQP5</accession>
<evidence type="ECO:0000313" key="1">
    <source>
        <dbReference type="EMBL" id="MFB9762381.1"/>
    </source>
</evidence>
<dbReference type="Proteomes" id="UP001589609">
    <property type="component" value="Unassembled WGS sequence"/>
</dbReference>
<dbReference type="EMBL" id="JBHMAF010000196">
    <property type="protein sequence ID" value="MFB9762381.1"/>
    <property type="molecule type" value="Genomic_DNA"/>
</dbReference>
<name>A0ABV5WQP5_9BACI</name>
<keyword evidence="2" id="KW-1185">Reference proteome</keyword>
<evidence type="ECO:0008006" key="3">
    <source>
        <dbReference type="Google" id="ProtNLM"/>
    </source>
</evidence>
<sequence>MPYNKDEQQAFQAAQQGTKEAVNIASSIVANDPDYASQLKHLRKEVGEAYEQIQNALESATETQYDQLQKYEQDLRKIMQDVDGQDSFS</sequence>
<reference evidence="1 2" key="1">
    <citation type="submission" date="2024-09" db="EMBL/GenBank/DDBJ databases">
        <authorList>
            <person name="Sun Q."/>
            <person name="Mori K."/>
        </authorList>
    </citation>
    <scope>NUCLEOTIDE SEQUENCE [LARGE SCALE GENOMIC DNA]</scope>
    <source>
        <strain evidence="1 2">JCM 11201</strain>
    </source>
</reference>
<comment type="caution">
    <text evidence="1">The sequence shown here is derived from an EMBL/GenBank/DDBJ whole genome shotgun (WGS) entry which is preliminary data.</text>
</comment>
<protein>
    <recommendedName>
        <fullName evidence="3">Small, acid-soluble spore protein N</fullName>
    </recommendedName>
</protein>